<comment type="subcellular location">
    <subcellularLocation>
        <location evidence="3">Cytoplasm</location>
    </subcellularLocation>
</comment>
<feature type="site" description="Important for substrate specificity" evidence="3">
    <location>
        <position position="71"/>
    </location>
</feature>
<dbReference type="SUPFAM" id="SSF52972">
    <property type="entry name" value="ITPase-like"/>
    <property type="match status" value="1"/>
</dbReference>
<evidence type="ECO:0000256" key="3">
    <source>
        <dbReference type="HAMAP-Rule" id="MF_00528"/>
    </source>
</evidence>
<dbReference type="PIRSF" id="PIRSF006305">
    <property type="entry name" value="Maf"/>
    <property type="match status" value="1"/>
</dbReference>
<evidence type="ECO:0000256" key="2">
    <source>
        <dbReference type="ARBA" id="ARBA00022801"/>
    </source>
</evidence>
<dbReference type="EMBL" id="FQZO01000001">
    <property type="protein sequence ID" value="SHI47120.1"/>
    <property type="molecule type" value="Genomic_DNA"/>
</dbReference>
<dbReference type="CDD" id="cd00555">
    <property type="entry name" value="Maf"/>
    <property type="match status" value="1"/>
</dbReference>
<dbReference type="HAMAP" id="MF_00528">
    <property type="entry name" value="Maf"/>
    <property type="match status" value="1"/>
</dbReference>
<feature type="active site" description="Proton acceptor" evidence="3">
    <location>
        <position position="70"/>
    </location>
</feature>
<dbReference type="NCBIfam" id="NF000867">
    <property type="entry name" value="PRK00078.1"/>
    <property type="match status" value="1"/>
</dbReference>
<dbReference type="Pfam" id="PF02545">
    <property type="entry name" value="Maf"/>
    <property type="match status" value="1"/>
</dbReference>
<dbReference type="GO" id="GO:0036218">
    <property type="term" value="F:dTTP diphosphatase activity"/>
    <property type="evidence" value="ECO:0007669"/>
    <property type="project" value="RHEA"/>
</dbReference>
<keyword evidence="5" id="KW-1185">Reference proteome</keyword>
<organism evidence="4 5">
    <name type="scientific">Clostridium amylolyticum</name>
    <dbReference type="NCBI Taxonomy" id="1121298"/>
    <lineage>
        <taxon>Bacteria</taxon>
        <taxon>Bacillati</taxon>
        <taxon>Bacillota</taxon>
        <taxon>Clostridia</taxon>
        <taxon>Eubacteriales</taxon>
        <taxon>Clostridiaceae</taxon>
        <taxon>Clostridium</taxon>
    </lineage>
</organism>
<comment type="catalytic activity">
    <reaction evidence="3">
        <text>UTP + H2O = UMP + diphosphate + H(+)</text>
        <dbReference type="Rhea" id="RHEA:29395"/>
        <dbReference type="ChEBI" id="CHEBI:15377"/>
        <dbReference type="ChEBI" id="CHEBI:15378"/>
        <dbReference type="ChEBI" id="CHEBI:33019"/>
        <dbReference type="ChEBI" id="CHEBI:46398"/>
        <dbReference type="ChEBI" id="CHEBI:57865"/>
        <dbReference type="EC" id="3.6.1.9"/>
    </reaction>
</comment>
<sequence length="188" mass="21155">MKIVLASASLRRQELLKRITPDFQIVVSNFHEDSVAFKNDAKEYVMELSKGKAQEVAARMNMEAIIIGADTIVMLDNKVLGKPKNEFEAFQMLMSLSDNWHEVYSGITLIDTKNQKIISDAVCTKVRFSNITKEDIQKYIETGEPMDKAGAYGIQGFGGVFVEKIEGCYYNVVGLPLNTLSRMLKQFV</sequence>
<dbReference type="EC" id="3.6.1.9" evidence="3"/>
<comment type="similarity">
    <text evidence="3">Belongs to the Maf family. YhdE subfamily.</text>
</comment>
<dbReference type="InterPro" id="IPR029001">
    <property type="entry name" value="ITPase-like_fam"/>
</dbReference>
<dbReference type="Gene3D" id="3.90.950.10">
    <property type="match status" value="1"/>
</dbReference>
<dbReference type="RefSeq" id="WP_073003840.1">
    <property type="nucleotide sequence ID" value="NZ_FQZO01000001.1"/>
</dbReference>
<reference evidence="4 5" key="1">
    <citation type="submission" date="2016-11" db="EMBL/GenBank/DDBJ databases">
        <authorList>
            <person name="Jaros S."/>
            <person name="Januszkiewicz K."/>
            <person name="Wedrychowicz H."/>
        </authorList>
    </citation>
    <scope>NUCLEOTIDE SEQUENCE [LARGE SCALE GENOMIC DNA]</scope>
    <source>
        <strain evidence="4 5">DSM 21864</strain>
    </source>
</reference>
<dbReference type="GO" id="GO:0036221">
    <property type="term" value="F:UTP diphosphatase activity"/>
    <property type="evidence" value="ECO:0007669"/>
    <property type="project" value="RHEA"/>
</dbReference>
<evidence type="ECO:0000313" key="5">
    <source>
        <dbReference type="Proteomes" id="UP000184080"/>
    </source>
</evidence>
<feature type="site" description="Important for substrate specificity" evidence="3">
    <location>
        <position position="11"/>
    </location>
</feature>
<dbReference type="OrthoDB" id="9807767at2"/>
<name>A0A1M6BEE3_9CLOT</name>
<dbReference type="STRING" id="1121298.SAMN05444401_0737"/>
<protein>
    <recommendedName>
        <fullName evidence="3">dTTP/UTP pyrophosphatase</fullName>
        <shortName evidence="3">dTTPase/UTPase</shortName>
        <ecNumber evidence="3">3.6.1.9</ecNumber>
    </recommendedName>
    <alternativeName>
        <fullName evidence="3">Nucleoside triphosphate pyrophosphatase</fullName>
    </alternativeName>
    <alternativeName>
        <fullName evidence="3">Nucleotide pyrophosphatase</fullName>
        <shortName evidence="3">Nucleotide PPase</shortName>
    </alternativeName>
</protein>
<dbReference type="PANTHER" id="PTHR43213:SF5">
    <property type="entry name" value="BIFUNCTIONAL DTTP_UTP PYROPHOSPHATASE_METHYLTRANSFERASE PROTEIN-RELATED"/>
    <property type="match status" value="1"/>
</dbReference>
<evidence type="ECO:0000256" key="1">
    <source>
        <dbReference type="ARBA" id="ARBA00001968"/>
    </source>
</evidence>
<comment type="catalytic activity">
    <reaction evidence="3">
        <text>dTTP + H2O = dTMP + diphosphate + H(+)</text>
        <dbReference type="Rhea" id="RHEA:28534"/>
        <dbReference type="ChEBI" id="CHEBI:15377"/>
        <dbReference type="ChEBI" id="CHEBI:15378"/>
        <dbReference type="ChEBI" id="CHEBI:33019"/>
        <dbReference type="ChEBI" id="CHEBI:37568"/>
        <dbReference type="ChEBI" id="CHEBI:63528"/>
        <dbReference type="EC" id="3.6.1.9"/>
    </reaction>
</comment>
<comment type="function">
    <text evidence="3">Nucleoside triphosphate pyrophosphatase that hydrolyzes dTTP and UTP. May have a dual role in cell division arrest and in preventing the incorporation of modified nucleotides into cellular nucleic acids.</text>
</comment>
<feature type="site" description="Important for substrate specificity" evidence="3">
    <location>
        <position position="155"/>
    </location>
</feature>
<comment type="caution">
    <text evidence="3">Lacks conserved residue(s) required for the propagation of feature annotation.</text>
</comment>
<keyword evidence="3" id="KW-0963">Cytoplasm</keyword>
<dbReference type="InterPro" id="IPR003697">
    <property type="entry name" value="Maf-like"/>
</dbReference>
<gene>
    <name evidence="4" type="ORF">SAMN05444401_0737</name>
</gene>
<proteinExistence type="inferred from homology"/>
<evidence type="ECO:0000313" key="4">
    <source>
        <dbReference type="EMBL" id="SHI47120.1"/>
    </source>
</evidence>
<keyword evidence="2 3" id="KW-0378">Hydrolase</keyword>
<dbReference type="GO" id="GO:0009117">
    <property type="term" value="P:nucleotide metabolic process"/>
    <property type="evidence" value="ECO:0007669"/>
    <property type="project" value="UniProtKB-KW"/>
</dbReference>
<dbReference type="AlphaFoldDB" id="A0A1M6BEE3"/>
<accession>A0A1M6BEE3</accession>
<keyword evidence="3" id="KW-0546">Nucleotide metabolism</keyword>
<dbReference type="Proteomes" id="UP000184080">
    <property type="component" value="Unassembled WGS sequence"/>
</dbReference>
<dbReference type="PANTHER" id="PTHR43213">
    <property type="entry name" value="BIFUNCTIONAL DTTP/UTP PYROPHOSPHATASE/METHYLTRANSFERASE PROTEIN-RELATED"/>
    <property type="match status" value="1"/>
</dbReference>
<comment type="cofactor">
    <cofactor evidence="1 3">
        <name>a divalent metal cation</name>
        <dbReference type="ChEBI" id="CHEBI:60240"/>
    </cofactor>
</comment>
<dbReference type="GO" id="GO:0005737">
    <property type="term" value="C:cytoplasm"/>
    <property type="evidence" value="ECO:0007669"/>
    <property type="project" value="UniProtKB-SubCell"/>
</dbReference>
<dbReference type="NCBIfam" id="TIGR00172">
    <property type="entry name" value="maf"/>
    <property type="match status" value="1"/>
</dbReference>